<dbReference type="Proteomes" id="UP001345963">
    <property type="component" value="Unassembled WGS sequence"/>
</dbReference>
<dbReference type="PANTHER" id="PTHR11437:SF10">
    <property type="entry name" value="ANGIOGENIN-RELATED"/>
    <property type="match status" value="1"/>
</dbReference>
<accession>A0ABU7B8T5</accession>
<dbReference type="PROSITE" id="PS00127">
    <property type="entry name" value="RNASE_PANCREATIC"/>
    <property type="match status" value="1"/>
</dbReference>
<comment type="subcellular location">
    <subcellularLocation>
        <location evidence="1">Secreted</location>
    </subcellularLocation>
</comment>
<keyword evidence="6 8" id="KW-0378">Hydrolase</keyword>
<evidence type="ECO:0000256" key="1">
    <source>
        <dbReference type="ARBA" id="ARBA00004613"/>
    </source>
</evidence>
<keyword evidence="11" id="KW-1185">Reference proteome</keyword>
<dbReference type="InterPro" id="IPR023411">
    <property type="entry name" value="RNaseA_AS"/>
</dbReference>
<evidence type="ECO:0000256" key="5">
    <source>
        <dbReference type="ARBA" id="ARBA00022759"/>
    </source>
</evidence>
<organism evidence="10 11">
    <name type="scientific">Ataeniobius toweri</name>
    <dbReference type="NCBI Taxonomy" id="208326"/>
    <lineage>
        <taxon>Eukaryota</taxon>
        <taxon>Metazoa</taxon>
        <taxon>Chordata</taxon>
        <taxon>Craniata</taxon>
        <taxon>Vertebrata</taxon>
        <taxon>Euteleostomi</taxon>
        <taxon>Actinopterygii</taxon>
        <taxon>Neopterygii</taxon>
        <taxon>Teleostei</taxon>
        <taxon>Neoteleostei</taxon>
        <taxon>Acanthomorphata</taxon>
        <taxon>Ovalentaria</taxon>
        <taxon>Atherinomorphae</taxon>
        <taxon>Cyprinodontiformes</taxon>
        <taxon>Goodeidae</taxon>
        <taxon>Ataeniobius</taxon>
    </lineage>
</organism>
<dbReference type="SMART" id="SM00092">
    <property type="entry name" value="RNAse_Pc"/>
    <property type="match status" value="1"/>
</dbReference>
<dbReference type="InterPro" id="IPR036816">
    <property type="entry name" value="RNaseA-like_dom_sf"/>
</dbReference>
<evidence type="ECO:0000256" key="3">
    <source>
        <dbReference type="ARBA" id="ARBA00022525"/>
    </source>
</evidence>
<proteinExistence type="inferred from homology"/>
<evidence type="ECO:0000313" key="11">
    <source>
        <dbReference type="Proteomes" id="UP001345963"/>
    </source>
</evidence>
<evidence type="ECO:0000256" key="2">
    <source>
        <dbReference type="ARBA" id="ARBA00005600"/>
    </source>
</evidence>
<dbReference type="Pfam" id="PF00074">
    <property type="entry name" value="RnaseA"/>
    <property type="match status" value="1"/>
</dbReference>
<evidence type="ECO:0000256" key="8">
    <source>
        <dbReference type="RuleBase" id="RU000651"/>
    </source>
</evidence>
<evidence type="ECO:0000256" key="6">
    <source>
        <dbReference type="ARBA" id="ARBA00022801"/>
    </source>
</evidence>
<evidence type="ECO:0000259" key="9">
    <source>
        <dbReference type="SMART" id="SM00092"/>
    </source>
</evidence>
<evidence type="ECO:0000256" key="4">
    <source>
        <dbReference type="ARBA" id="ARBA00022722"/>
    </source>
</evidence>
<comment type="similarity">
    <text evidence="2 8">Belongs to the pancreatic ribonuclease family.</text>
</comment>
<evidence type="ECO:0000313" key="10">
    <source>
        <dbReference type="EMBL" id="MED6246996.1"/>
    </source>
</evidence>
<keyword evidence="8" id="KW-0732">Signal</keyword>
<feature type="chain" id="PRO_5044965060" description="Ribonuclease A-domain domain-containing protein" evidence="8">
    <location>
        <begin position="20"/>
        <end position="132"/>
    </location>
</feature>
<dbReference type="InterPro" id="IPR023412">
    <property type="entry name" value="RNaseA_domain"/>
</dbReference>
<keyword evidence="5 8" id="KW-0255">Endonuclease</keyword>
<evidence type="ECO:0000256" key="7">
    <source>
        <dbReference type="ARBA" id="ARBA00023157"/>
    </source>
</evidence>
<dbReference type="EMBL" id="JAHUTI010046121">
    <property type="protein sequence ID" value="MED6246996.1"/>
    <property type="molecule type" value="Genomic_DNA"/>
</dbReference>
<feature type="domain" description="Ribonuclease A-domain" evidence="9">
    <location>
        <begin position="35"/>
        <end position="131"/>
    </location>
</feature>
<sequence>MKILQFCLLVCLLPLQAFASESINETCTPEMVQDPLKGYKTFVTQHIDENMTAQKCKEVMKEKINTNDSCKIVNTFILADEDEVKAICKGQGVYQKETRCTESKEKFSAVVCRFMNSHMNCVHTTENAAITG</sequence>
<keyword evidence="7" id="KW-1015">Disulfide bond</keyword>
<dbReference type="PANTHER" id="PTHR11437">
    <property type="entry name" value="RIBONUCLEASE"/>
    <property type="match status" value="1"/>
</dbReference>
<dbReference type="InterPro" id="IPR001427">
    <property type="entry name" value="RNaseA"/>
</dbReference>
<dbReference type="Gene3D" id="3.10.130.10">
    <property type="entry name" value="Ribonuclease A-like domain"/>
    <property type="match status" value="1"/>
</dbReference>
<comment type="caution">
    <text evidence="10">The sequence shown here is derived from an EMBL/GenBank/DDBJ whole genome shotgun (WGS) entry which is preliminary data.</text>
</comment>
<keyword evidence="3" id="KW-0964">Secreted</keyword>
<dbReference type="SUPFAM" id="SSF54076">
    <property type="entry name" value="RNase A-like"/>
    <property type="match status" value="1"/>
</dbReference>
<protein>
    <recommendedName>
        <fullName evidence="9">Ribonuclease A-domain domain-containing protein</fullName>
    </recommendedName>
</protein>
<name>A0ABU7B8T5_9TELE</name>
<gene>
    <name evidence="10" type="ORF">ATANTOWER_027640</name>
</gene>
<keyword evidence="4 8" id="KW-0540">Nuclease</keyword>
<feature type="signal peptide" evidence="8">
    <location>
        <begin position="1"/>
        <end position="19"/>
    </location>
</feature>
<reference evidence="10 11" key="1">
    <citation type="submission" date="2021-07" db="EMBL/GenBank/DDBJ databases">
        <authorList>
            <person name="Palmer J.M."/>
        </authorList>
    </citation>
    <scope>NUCLEOTIDE SEQUENCE [LARGE SCALE GENOMIC DNA]</scope>
    <source>
        <strain evidence="10 11">AT_MEX2019</strain>
        <tissue evidence="10">Muscle</tissue>
    </source>
</reference>